<dbReference type="EMBL" id="CP001654">
    <property type="protein sequence ID" value="ACS84007.1"/>
    <property type="molecule type" value="Genomic_DNA"/>
</dbReference>
<dbReference type="AlphaFoldDB" id="C6C789"/>
<organism evidence="1 2">
    <name type="scientific">Musicola paradisiaca (strain Ech703)</name>
    <name type="common">Dickeya paradisiaca</name>
    <name type="synonym">Dickeya dadantii</name>
    <dbReference type="NCBI Taxonomy" id="579405"/>
    <lineage>
        <taxon>Bacteria</taxon>
        <taxon>Pseudomonadati</taxon>
        <taxon>Pseudomonadota</taxon>
        <taxon>Gammaproteobacteria</taxon>
        <taxon>Enterobacterales</taxon>
        <taxon>Pectobacteriaceae</taxon>
        <taxon>Musicola</taxon>
    </lineage>
</organism>
<evidence type="ECO:0000313" key="1">
    <source>
        <dbReference type="EMBL" id="ACS84007.1"/>
    </source>
</evidence>
<evidence type="ECO:0000313" key="2">
    <source>
        <dbReference type="Proteomes" id="UP000002734"/>
    </source>
</evidence>
<dbReference type="Proteomes" id="UP000002734">
    <property type="component" value="Chromosome"/>
</dbReference>
<reference evidence="1" key="1">
    <citation type="submission" date="2009-06" db="EMBL/GenBank/DDBJ databases">
        <title>Complete sequence of Dickeya dadantii Ech703.</title>
        <authorList>
            <consortium name="US DOE Joint Genome Institute"/>
            <person name="Lucas S."/>
            <person name="Copeland A."/>
            <person name="Lapidus A."/>
            <person name="Glavina del Rio T."/>
            <person name="Dalin E."/>
            <person name="Tice H."/>
            <person name="Bruce D."/>
            <person name="Goodwin L."/>
            <person name="Pitluck S."/>
            <person name="Chertkov O."/>
            <person name="Brettin T."/>
            <person name="Detter J.C."/>
            <person name="Han C."/>
            <person name="Larimer F."/>
            <person name="Land M."/>
            <person name="Hauser L."/>
            <person name="Kyrpides N."/>
            <person name="Mikhailova N."/>
            <person name="Balakrishnan V."/>
            <person name="Glasner J."/>
            <person name="Perna N.T."/>
        </authorList>
    </citation>
    <scope>NUCLEOTIDE SEQUENCE [LARGE SCALE GENOMIC DNA]</scope>
    <source>
        <strain evidence="1">Ech703</strain>
    </source>
</reference>
<keyword evidence="2" id="KW-1185">Reference proteome</keyword>
<dbReference type="HOGENOM" id="CLU_139660_0_0_6"/>
<sequence>MNVDTDNRYASLSAFSSLSPADAGDSAFSSTLRTALASAGLDSTGQDVDVKQIDFSNMTRDELKDWINDKLQSGEMTFDESTTFVSMTVNGLSAAGNGINNNNAEGTFNYRQMIQDGLDNALSHGDQASVASLQSVLSIMQRYQGEQTDPYSQSGVDITA</sequence>
<protein>
    <submittedName>
        <fullName evidence="1">Uncharacterized protein</fullName>
    </submittedName>
</protein>
<name>C6C789_MUSP7</name>
<dbReference type="KEGG" id="dda:Dd703_0189"/>
<accession>C6C789</accession>
<dbReference type="eggNOG" id="ENOG503378B">
    <property type="taxonomic scope" value="Bacteria"/>
</dbReference>
<dbReference type="RefSeq" id="WP_012763830.1">
    <property type="nucleotide sequence ID" value="NC_012880.1"/>
</dbReference>
<gene>
    <name evidence="1" type="ordered locus">Dd703_0189</name>
</gene>
<proteinExistence type="predicted"/>